<accession>A0A4S8R6M4</accession>
<keyword evidence="3" id="KW-0732">Signal</keyword>
<reference evidence="5 6" key="1">
    <citation type="submission" date="2017-12" db="EMBL/GenBank/DDBJ databases">
        <title>Comparative genomics of Botrytis spp.</title>
        <authorList>
            <person name="Valero-Jimenez C.A."/>
            <person name="Tapia P."/>
            <person name="Veloso J."/>
            <person name="Silva-Moreno E."/>
            <person name="Staats M."/>
            <person name="Valdes J.H."/>
            <person name="Van Kan J.A.L."/>
        </authorList>
    </citation>
    <scope>NUCLEOTIDE SEQUENCE [LARGE SCALE GENOMIC DNA]</scope>
    <source>
        <strain evidence="5 6">MUCL435</strain>
    </source>
</reference>
<evidence type="ECO:0000259" key="4">
    <source>
        <dbReference type="PROSITE" id="PS51767"/>
    </source>
</evidence>
<feature type="compositionally biased region" description="Basic and acidic residues" evidence="2">
    <location>
        <begin position="58"/>
        <end position="68"/>
    </location>
</feature>
<dbReference type="Gene3D" id="2.40.70.10">
    <property type="entry name" value="Acid Proteases"/>
    <property type="match status" value="2"/>
</dbReference>
<dbReference type="InterPro" id="IPR001461">
    <property type="entry name" value="Aspartic_peptidase_A1"/>
</dbReference>
<dbReference type="EMBL" id="PQXL01000047">
    <property type="protein sequence ID" value="THV53593.1"/>
    <property type="molecule type" value="Genomic_DNA"/>
</dbReference>
<dbReference type="PANTHER" id="PTHR47966:SF51">
    <property type="entry name" value="BETA-SITE APP-CLEAVING ENZYME, ISOFORM A-RELATED"/>
    <property type="match status" value="1"/>
</dbReference>
<evidence type="ECO:0000256" key="2">
    <source>
        <dbReference type="SAM" id="MobiDB-lite"/>
    </source>
</evidence>
<keyword evidence="6" id="KW-1185">Reference proteome</keyword>
<dbReference type="GO" id="GO:0006508">
    <property type="term" value="P:proteolysis"/>
    <property type="evidence" value="ECO:0007669"/>
    <property type="project" value="InterPro"/>
</dbReference>
<dbReference type="AlphaFoldDB" id="A0A4S8R6M4"/>
<protein>
    <recommendedName>
        <fullName evidence="4">Peptidase A1 domain-containing protein</fullName>
    </recommendedName>
</protein>
<dbReference type="CDD" id="cd05471">
    <property type="entry name" value="pepsin_like"/>
    <property type="match status" value="1"/>
</dbReference>
<feature type="signal peptide" evidence="3">
    <location>
        <begin position="1"/>
        <end position="20"/>
    </location>
</feature>
<dbReference type="InterPro" id="IPR033121">
    <property type="entry name" value="PEPTIDASE_A1"/>
</dbReference>
<dbReference type="InterPro" id="IPR021109">
    <property type="entry name" value="Peptidase_aspartic_dom_sf"/>
</dbReference>
<evidence type="ECO:0000313" key="6">
    <source>
        <dbReference type="Proteomes" id="UP000308671"/>
    </source>
</evidence>
<dbReference type="GO" id="GO:0004190">
    <property type="term" value="F:aspartic-type endopeptidase activity"/>
    <property type="evidence" value="ECO:0007669"/>
    <property type="project" value="InterPro"/>
</dbReference>
<feature type="region of interest" description="Disordered" evidence="2">
    <location>
        <begin position="47"/>
        <end position="75"/>
    </location>
</feature>
<dbReference type="InterPro" id="IPR034164">
    <property type="entry name" value="Pepsin-like_dom"/>
</dbReference>
<organism evidence="5 6">
    <name type="scientific">Botrytis galanthina</name>
    <dbReference type="NCBI Taxonomy" id="278940"/>
    <lineage>
        <taxon>Eukaryota</taxon>
        <taxon>Fungi</taxon>
        <taxon>Dikarya</taxon>
        <taxon>Ascomycota</taxon>
        <taxon>Pezizomycotina</taxon>
        <taxon>Leotiomycetes</taxon>
        <taxon>Helotiales</taxon>
        <taxon>Sclerotiniaceae</taxon>
        <taxon>Botrytis</taxon>
    </lineage>
</organism>
<dbReference type="Pfam" id="PF00026">
    <property type="entry name" value="Asp"/>
    <property type="match status" value="1"/>
</dbReference>
<evidence type="ECO:0000313" key="5">
    <source>
        <dbReference type="EMBL" id="THV53593.1"/>
    </source>
</evidence>
<feature type="domain" description="Peptidase A1" evidence="4">
    <location>
        <begin position="127"/>
        <end position="463"/>
    </location>
</feature>
<gene>
    <name evidence="5" type="ORF">BGAL_0047g00360</name>
</gene>
<dbReference type="SUPFAM" id="SSF50630">
    <property type="entry name" value="Acid proteases"/>
    <property type="match status" value="1"/>
</dbReference>
<evidence type="ECO:0000256" key="1">
    <source>
        <dbReference type="ARBA" id="ARBA00007447"/>
    </source>
</evidence>
<dbReference type="PRINTS" id="PR00792">
    <property type="entry name" value="PEPSIN"/>
</dbReference>
<dbReference type="Proteomes" id="UP000308671">
    <property type="component" value="Unassembled WGS sequence"/>
</dbReference>
<feature type="chain" id="PRO_5020672713" description="Peptidase A1 domain-containing protein" evidence="3">
    <location>
        <begin position="21"/>
        <end position="477"/>
    </location>
</feature>
<sequence>MKISDLGLVCVACTATLIQAEIFSTPIYFVARNSTYAQAKRAAAREDRIARSRTNSHKKSEVKRERARVSRRVRHNEDEQRILKGPVGGVENDGEYLAALEEGRFLDDVRARYGSGVPEWDWNELVYFIDLEIGSPPQSSRALLSISDNEMFIPSVDCMNTCHSHQLYDPSLSNTKTWIGTLFAMDYARCSAFGNLVSDTITFAGLAISQQFGAVDSVGRFTDPDWGNLEWDGLFGLAPSSAHSPHSIPNPFINLRSQKLIQTPVFTLLLPQTPDTPGLLTFGTIDHTRYTGPLKVLPLLNHTIAPQTRSTMLPDLITDRWQIPCKSLTISGTSSSYNLRPYIAILETSYPGIGLPSSLVTSLHNYLRMEFRGYDVPPSIPCSRRDSLPVITLLLGDHEFPLTAYEYTLEVDRTDIGGHRCVSLFMEMEEEMEGDVKRIVLGSGFLRNWFGVFNLKEREVAFGKVGVVGTVEEKSEV</sequence>
<comment type="caution">
    <text evidence="5">The sequence shown here is derived from an EMBL/GenBank/DDBJ whole genome shotgun (WGS) entry which is preliminary data.</text>
</comment>
<dbReference type="OrthoDB" id="771136at2759"/>
<proteinExistence type="inferred from homology"/>
<dbReference type="PANTHER" id="PTHR47966">
    <property type="entry name" value="BETA-SITE APP-CLEAVING ENZYME, ISOFORM A-RELATED"/>
    <property type="match status" value="1"/>
</dbReference>
<comment type="similarity">
    <text evidence="1">Belongs to the peptidase A1 family.</text>
</comment>
<name>A0A4S8R6M4_9HELO</name>
<evidence type="ECO:0000256" key="3">
    <source>
        <dbReference type="SAM" id="SignalP"/>
    </source>
</evidence>
<dbReference type="PROSITE" id="PS51767">
    <property type="entry name" value="PEPTIDASE_A1"/>
    <property type="match status" value="1"/>
</dbReference>